<feature type="transmembrane region" description="Helical" evidence="1">
    <location>
        <begin position="39"/>
        <end position="64"/>
    </location>
</feature>
<reference evidence="2" key="1">
    <citation type="submission" date="2021-01" db="EMBL/GenBank/DDBJ databases">
        <authorList>
            <person name="Corre E."/>
            <person name="Pelletier E."/>
            <person name="Niang G."/>
            <person name="Scheremetjew M."/>
            <person name="Finn R."/>
            <person name="Kale V."/>
            <person name="Holt S."/>
            <person name="Cochrane G."/>
            <person name="Meng A."/>
            <person name="Brown T."/>
            <person name="Cohen L."/>
        </authorList>
    </citation>
    <scope>NUCLEOTIDE SEQUENCE</scope>
    <source>
        <strain evidence="2">CCAP 1951/1</strain>
    </source>
</reference>
<accession>A0A7S1LTP7</accession>
<gene>
    <name evidence="2" type="ORF">NDES1114_LOCUS13240</name>
</gene>
<name>A0A7S1LTP7_NEODS</name>
<sequence>MMRRVAAMAPKARAPATTSAALVMTGAGTQLQKREFSGVFDIFLSLTFLSMTMTCWACWANNALNVWKFGAYRFKYMVDDTILPLDFKAARYAGGIFGFFFWWFLVAPKKYERSSIEEWTTRVGPF</sequence>
<feature type="transmembrane region" description="Helical" evidence="1">
    <location>
        <begin position="85"/>
        <end position="105"/>
    </location>
</feature>
<protein>
    <submittedName>
        <fullName evidence="2">Uncharacterized protein</fullName>
    </submittedName>
</protein>
<dbReference type="EMBL" id="HBGF01020043">
    <property type="protein sequence ID" value="CAD9113154.1"/>
    <property type="molecule type" value="Transcribed_RNA"/>
</dbReference>
<keyword evidence="1" id="KW-0472">Membrane</keyword>
<evidence type="ECO:0000256" key="1">
    <source>
        <dbReference type="SAM" id="Phobius"/>
    </source>
</evidence>
<proteinExistence type="predicted"/>
<dbReference type="AlphaFoldDB" id="A0A7S1LTP7"/>
<organism evidence="2">
    <name type="scientific">Neobodo designis</name>
    <name type="common">Flagellated protozoan</name>
    <name type="synonym">Bodo designis</name>
    <dbReference type="NCBI Taxonomy" id="312471"/>
    <lineage>
        <taxon>Eukaryota</taxon>
        <taxon>Discoba</taxon>
        <taxon>Euglenozoa</taxon>
        <taxon>Kinetoplastea</taxon>
        <taxon>Metakinetoplastina</taxon>
        <taxon>Neobodonida</taxon>
        <taxon>Neobodo</taxon>
    </lineage>
</organism>
<evidence type="ECO:0000313" key="2">
    <source>
        <dbReference type="EMBL" id="CAD9113154.1"/>
    </source>
</evidence>
<keyword evidence="1" id="KW-0812">Transmembrane</keyword>
<keyword evidence="1" id="KW-1133">Transmembrane helix</keyword>